<proteinExistence type="predicted"/>
<gene>
    <name evidence="1" type="ORF">T4D_7111</name>
</gene>
<sequence length="66" mass="7774">MHFYGPTSVHDQIAQDLFQELEINYLKLRISQNTRAKHSVQMYNLLIFRYGLDDTNSIGHLSQISY</sequence>
<evidence type="ECO:0000313" key="2">
    <source>
        <dbReference type="Proteomes" id="UP000054995"/>
    </source>
</evidence>
<comment type="caution">
    <text evidence="1">The sequence shown here is derived from an EMBL/GenBank/DDBJ whole genome shotgun (WGS) entry which is preliminary data.</text>
</comment>
<protein>
    <submittedName>
        <fullName evidence="1">Uncharacterized protein</fullName>
    </submittedName>
</protein>
<dbReference type="OrthoDB" id="10375837at2759"/>
<dbReference type="AlphaFoldDB" id="A0A0V1FWQ1"/>
<organism evidence="1 2">
    <name type="scientific">Trichinella pseudospiralis</name>
    <name type="common">Parasitic roundworm</name>
    <dbReference type="NCBI Taxonomy" id="6337"/>
    <lineage>
        <taxon>Eukaryota</taxon>
        <taxon>Metazoa</taxon>
        <taxon>Ecdysozoa</taxon>
        <taxon>Nematoda</taxon>
        <taxon>Enoplea</taxon>
        <taxon>Dorylaimia</taxon>
        <taxon>Trichinellida</taxon>
        <taxon>Trichinellidae</taxon>
        <taxon>Trichinella</taxon>
    </lineage>
</organism>
<evidence type="ECO:0000313" key="1">
    <source>
        <dbReference type="EMBL" id="KRY90439.1"/>
    </source>
</evidence>
<accession>A0A0V1FWQ1</accession>
<reference evidence="1 2" key="1">
    <citation type="submission" date="2015-01" db="EMBL/GenBank/DDBJ databases">
        <title>Evolution of Trichinella species and genotypes.</title>
        <authorList>
            <person name="Korhonen P.K."/>
            <person name="Edoardo P."/>
            <person name="Giuseppe L.R."/>
            <person name="Gasser R.B."/>
        </authorList>
    </citation>
    <scope>NUCLEOTIDE SEQUENCE [LARGE SCALE GENOMIC DNA]</scope>
    <source>
        <strain evidence="1">ISS470</strain>
    </source>
</reference>
<keyword evidence="2" id="KW-1185">Reference proteome</keyword>
<dbReference type="EMBL" id="JYDT01000021">
    <property type="protein sequence ID" value="KRY90439.1"/>
    <property type="molecule type" value="Genomic_DNA"/>
</dbReference>
<dbReference type="Proteomes" id="UP000054995">
    <property type="component" value="Unassembled WGS sequence"/>
</dbReference>
<name>A0A0V1FWQ1_TRIPS</name>